<dbReference type="GO" id="GO:0005524">
    <property type="term" value="F:ATP binding"/>
    <property type="evidence" value="ECO:0007669"/>
    <property type="project" value="UniProtKB-KW"/>
</dbReference>
<protein>
    <recommendedName>
        <fullName evidence="4">ABC transporter domain-containing protein</fullName>
    </recommendedName>
</protein>
<dbReference type="PROSITE" id="PS00211">
    <property type="entry name" value="ABC_TRANSPORTER_1"/>
    <property type="match status" value="1"/>
</dbReference>
<evidence type="ECO:0000256" key="1">
    <source>
        <dbReference type="ARBA" id="ARBA00022448"/>
    </source>
</evidence>
<dbReference type="Proteomes" id="UP000004668">
    <property type="component" value="Unassembled WGS sequence"/>
</dbReference>
<dbReference type="InterPro" id="IPR003593">
    <property type="entry name" value="AAA+_ATPase"/>
</dbReference>
<evidence type="ECO:0000313" key="6">
    <source>
        <dbReference type="Proteomes" id="UP000004668"/>
    </source>
</evidence>
<dbReference type="InterPro" id="IPR015854">
    <property type="entry name" value="ABC_transpr_LolD-like"/>
</dbReference>
<dbReference type="PROSITE" id="PS50893">
    <property type="entry name" value="ABC_TRANSPORTER_2"/>
    <property type="match status" value="1"/>
</dbReference>
<dbReference type="CDD" id="cd03255">
    <property type="entry name" value="ABC_MJ0796_LolCDE_FtsE"/>
    <property type="match status" value="1"/>
</dbReference>
<evidence type="ECO:0000259" key="4">
    <source>
        <dbReference type="PROSITE" id="PS50893"/>
    </source>
</evidence>
<dbReference type="GO" id="GO:0016887">
    <property type="term" value="F:ATP hydrolysis activity"/>
    <property type="evidence" value="ECO:0007669"/>
    <property type="project" value="InterPro"/>
</dbReference>
<organism evidence="5 6">
    <name type="scientific">Actinomyces viscosus C505</name>
    <dbReference type="NCBI Taxonomy" id="562973"/>
    <lineage>
        <taxon>Bacteria</taxon>
        <taxon>Bacillati</taxon>
        <taxon>Actinomycetota</taxon>
        <taxon>Actinomycetes</taxon>
        <taxon>Actinomycetales</taxon>
        <taxon>Actinomycetaceae</taxon>
        <taxon>Actinomyces</taxon>
    </lineage>
</organism>
<dbReference type="GO" id="GO:0005886">
    <property type="term" value="C:plasma membrane"/>
    <property type="evidence" value="ECO:0007669"/>
    <property type="project" value="TreeGrafter"/>
</dbReference>
<evidence type="ECO:0000256" key="3">
    <source>
        <dbReference type="ARBA" id="ARBA00022840"/>
    </source>
</evidence>
<dbReference type="InterPro" id="IPR017911">
    <property type="entry name" value="MacB-like_ATP-bd"/>
</dbReference>
<dbReference type="SMART" id="SM00382">
    <property type="entry name" value="AAA"/>
    <property type="match status" value="1"/>
</dbReference>
<keyword evidence="1" id="KW-0813">Transport</keyword>
<dbReference type="InterPro" id="IPR027417">
    <property type="entry name" value="P-loop_NTPase"/>
</dbReference>
<dbReference type="EMBL" id="ACRE02000072">
    <property type="protein sequence ID" value="EQM96822.1"/>
    <property type="molecule type" value="Genomic_DNA"/>
</dbReference>
<feature type="domain" description="ABC transporter" evidence="4">
    <location>
        <begin position="3"/>
        <end position="236"/>
    </location>
</feature>
<reference evidence="5 6" key="2">
    <citation type="submission" date="2011-10" db="EMBL/GenBank/DDBJ databases">
        <title>The Genome Sequence of Actinomyces viscosus C505.</title>
        <authorList>
            <consortium name="The Broad Institute Genome Sequencing Platform"/>
            <consortium name="The Broad Institute Genome Sequencing Center for Infectious Disease"/>
            <person name="Earl A."/>
            <person name="Ward D."/>
            <person name="Feldgarden M."/>
            <person name="Gevers D."/>
            <person name="Sibley C.D."/>
            <person name="Field T.R."/>
            <person name="Grinwis M."/>
            <person name="Eshaghurshan C.S."/>
            <person name="Surette M.G."/>
            <person name="Young S.K."/>
            <person name="Zeng Q."/>
            <person name="Gargeya S."/>
            <person name="Fitzgerald M."/>
            <person name="Haas B."/>
            <person name="Abouelleil A."/>
            <person name="Alvarado L."/>
            <person name="Arachchi H.M."/>
            <person name="Berlin A."/>
            <person name="Brown A."/>
            <person name="Chapman S.B."/>
            <person name="Chen Z."/>
            <person name="Dunbar C."/>
            <person name="Freedman E."/>
            <person name="Gearin G."/>
            <person name="Goldberg J."/>
            <person name="Griggs A."/>
            <person name="Gujja S."/>
            <person name="Heiman D."/>
            <person name="Howarth C."/>
            <person name="Larson L."/>
            <person name="Lui A."/>
            <person name="MacDonald P.J.P."/>
            <person name="Montmayeur A."/>
            <person name="Murphy C."/>
            <person name="Neiman D."/>
            <person name="Pearson M."/>
            <person name="Priest M."/>
            <person name="Roberts A."/>
            <person name="Saif S."/>
            <person name="Shea T."/>
            <person name="Shenoy N."/>
            <person name="Sisk P."/>
            <person name="Stolte C."/>
            <person name="Sykes S."/>
            <person name="Wortman J."/>
            <person name="Nusbaum C."/>
            <person name="Birren B."/>
        </authorList>
    </citation>
    <scope>NUCLEOTIDE SEQUENCE [LARGE SCALE GENOMIC DNA]</scope>
    <source>
        <strain evidence="5 6">C505</strain>
    </source>
</reference>
<dbReference type="GO" id="GO:0022857">
    <property type="term" value="F:transmembrane transporter activity"/>
    <property type="evidence" value="ECO:0007669"/>
    <property type="project" value="TreeGrafter"/>
</dbReference>
<sequence length="236" mass="25552">MVLECDNLRHHFGEAREVLQGVSLYFEAGSITAIMGPSGSGKTTLLNCMSGIIRPTGGRVIYRGRDLSRMNAAAQDKLRRSSWGYIFQSYNLVEALTAIDNVKLPALFDGHRMDDEVAASALARVGLDGLGKRYPEELSGGQRQRVAIARALASSRDVVFADEPTGALDSGSRREVMNNLTTLPRNGSTVVLVTHDPMVAAEASRVVFLYYGVVVGEERGLSPVGIAERLADLEVR</sequence>
<evidence type="ECO:0000313" key="5">
    <source>
        <dbReference type="EMBL" id="EQM96822.1"/>
    </source>
</evidence>
<comment type="caution">
    <text evidence="5">The sequence shown here is derived from an EMBL/GenBank/DDBJ whole genome shotgun (WGS) entry which is preliminary data.</text>
</comment>
<accession>T5LVB8</accession>
<dbReference type="SUPFAM" id="SSF52540">
    <property type="entry name" value="P-loop containing nucleoside triphosphate hydrolases"/>
    <property type="match status" value="1"/>
</dbReference>
<dbReference type="InterPro" id="IPR017871">
    <property type="entry name" value="ABC_transporter-like_CS"/>
</dbReference>
<name>T5LVB8_ACTVI</name>
<proteinExistence type="predicted"/>
<dbReference type="Gene3D" id="3.40.50.300">
    <property type="entry name" value="P-loop containing nucleotide triphosphate hydrolases"/>
    <property type="match status" value="1"/>
</dbReference>
<dbReference type="InterPro" id="IPR003439">
    <property type="entry name" value="ABC_transporter-like_ATP-bd"/>
</dbReference>
<reference evidence="6" key="1">
    <citation type="submission" date="2010-02" db="EMBL/GenBank/DDBJ databases">
        <title>The Genome Sequence of Prevotella oris strain C735.</title>
        <authorList>
            <consortium name="The Broad Institute Genome Sequencing Platform"/>
            <person name="Ward D."/>
            <person name="Feldgarden M."/>
            <person name="Earl A."/>
            <person name="Young S.K."/>
            <person name="Zeng Q."/>
            <person name="Koehrsen M."/>
            <person name="Alvarado L."/>
            <person name="Berlin A."/>
            <person name="Bochicchio J."/>
            <person name="Borenstein D."/>
            <person name="Chapman S.B."/>
            <person name="Chen Z."/>
            <person name="Engels R."/>
            <person name="Freedman E."/>
            <person name="Gellesch M."/>
            <person name="Goldberg J."/>
            <person name="Griggs A."/>
            <person name="Gujja S."/>
            <person name="Heilman E."/>
            <person name="Heiman D."/>
            <person name="Hepburn T."/>
            <person name="Howarth C."/>
            <person name="Jen D."/>
            <person name="Larson L."/>
            <person name="Mehta T."/>
            <person name="Park D."/>
            <person name="Pearson M."/>
            <person name="Roberts A."/>
            <person name="Saif S."/>
            <person name="Shea T."/>
            <person name="Shenoy N."/>
            <person name="Sisk P."/>
            <person name="Stolte C."/>
            <person name="Sykes S."/>
            <person name="Thomson T."/>
            <person name="Walk T."/>
            <person name="White J."/>
            <person name="Yandava C."/>
            <person name="Sibley C.D."/>
            <person name="Field T.R."/>
            <person name="Grinwis M."/>
            <person name="Eshaghurshan C.S."/>
            <person name="Surette M.G."/>
            <person name="Haas B."/>
            <person name="Nusbaum C."/>
            <person name="Birren B."/>
        </authorList>
    </citation>
    <scope>NUCLEOTIDE SEQUENCE [LARGE SCALE GENOMIC DNA]</scope>
    <source>
        <strain evidence="6">C505</strain>
    </source>
</reference>
<dbReference type="PANTHER" id="PTHR24220:SF685">
    <property type="entry name" value="ABC TRANSPORTER RELATED"/>
    <property type="match status" value="1"/>
</dbReference>
<dbReference type="eggNOG" id="COG1136">
    <property type="taxonomic scope" value="Bacteria"/>
</dbReference>
<dbReference type="Pfam" id="PF00005">
    <property type="entry name" value="ABC_tran"/>
    <property type="match status" value="1"/>
</dbReference>
<gene>
    <name evidence="5" type="ORF">HMPREF0059_01318</name>
</gene>
<dbReference type="HOGENOM" id="CLU_000604_1_22_11"/>
<evidence type="ECO:0000256" key="2">
    <source>
        <dbReference type="ARBA" id="ARBA00022741"/>
    </source>
</evidence>
<keyword evidence="2" id="KW-0547">Nucleotide-binding</keyword>
<keyword evidence="3" id="KW-0067">ATP-binding</keyword>
<dbReference type="AlphaFoldDB" id="T5LVB8"/>
<dbReference type="PANTHER" id="PTHR24220">
    <property type="entry name" value="IMPORT ATP-BINDING PROTEIN"/>
    <property type="match status" value="1"/>
</dbReference>